<evidence type="ECO:0000313" key="2">
    <source>
        <dbReference type="Proteomes" id="UP001056384"/>
    </source>
</evidence>
<dbReference type="AlphaFoldDB" id="A0A9Q9EKR8"/>
<keyword evidence="2" id="KW-1185">Reference proteome</keyword>
<dbReference type="Proteomes" id="UP001056384">
    <property type="component" value="Chromosome 5"/>
</dbReference>
<proteinExistence type="predicted"/>
<evidence type="ECO:0000313" key="1">
    <source>
        <dbReference type="EMBL" id="USW53582.1"/>
    </source>
</evidence>
<gene>
    <name evidence="1" type="ORF">Slin15195_G069010</name>
</gene>
<reference evidence="1" key="1">
    <citation type="submission" date="2022-06" db="EMBL/GenBank/DDBJ databases">
        <title>Complete genome sequences of two strains of the flax pathogen Septoria linicola.</title>
        <authorList>
            <person name="Lapalu N."/>
            <person name="Simon A."/>
            <person name="Demenou B."/>
            <person name="Paumier D."/>
            <person name="Guillot M.-P."/>
            <person name="Gout L."/>
            <person name="Valade R."/>
        </authorList>
    </citation>
    <scope>NUCLEOTIDE SEQUENCE</scope>
    <source>
        <strain evidence="1">SE15195</strain>
    </source>
</reference>
<organism evidence="1 2">
    <name type="scientific">Septoria linicola</name>
    <dbReference type="NCBI Taxonomy" id="215465"/>
    <lineage>
        <taxon>Eukaryota</taxon>
        <taxon>Fungi</taxon>
        <taxon>Dikarya</taxon>
        <taxon>Ascomycota</taxon>
        <taxon>Pezizomycotina</taxon>
        <taxon>Dothideomycetes</taxon>
        <taxon>Dothideomycetidae</taxon>
        <taxon>Mycosphaerellales</taxon>
        <taxon>Mycosphaerellaceae</taxon>
        <taxon>Septoria</taxon>
    </lineage>
</organism>
<accession>A0A9Q9EKR8</accession>
<name>A0A9Q9EKR8_9PEZI</name>
<sequence>MEANDWQTYLKWEMSTAIHPNAVAKFTHSQQIRSTWLARPDKAAYVRLIRSIDGWSNSAKIWKTRVTDDKQAGKHDRVFEHQRKQYRALHWEHNRLCSLSKQQETRDTEGVPYTDDRSRQNTTVAIQMTLRELRTLEPLIPAEDIAERLFPKLNNLHERLRAHIVESCAKLQDEINPDDGTAEADLTAELRTTIQAFRDSSGRAFSKRPLAQDIARRSRRNGYRREKTLACRGIQRTWNKSGGPGGRVPLTAKEKRALFEADLTPPPSPDRTGIVKMYRWLSGSKKRN</sequence>
<protein>
    <submittedName>
        <fullName evidence="1">Uncharacterized protein</fullName>
    </submittedName>
</protein>
<dbReference type="EMBL" id="CP099422">
    <property type="protein sequence ID" value="USW53582.1"/>
    <property type="molecule type" value="Genomic_DNA"/>
</dbReference>